<sequence length="566" mass="62442">MACGLNLDLRNCASRGLIKECNQGEYSVKLFNGGLSGNWYIIIHASSRLSDVRLSGVTRDVTVGDLGSGGNGCMIIPLAAYCYSENDVGPYLINEVKPQLLIKGNELWVKVNGKGDYCDALITITSNVKELTHALGKLPKPLPILYGGFFEDGLIWALVKAGYVKESELPSFIKPNQAYYWVRGDVANTALTNWIESSNPVFLDILVFAYEELLNRMNEHGGVKIPYITAARAKDIYGSPQQSYVFNTLLRGFELIGDSRYLKGAVKALECYLTQPPNCLGYIDLGNGLKWFRWGSRHFLSSDPQGWENLMVLNTHLMAVLSFSEAYVRGLCSECVNHALSGVEAIISLSGEFQRSDGYLYYSLYSKMHMGEGEDDKYPPYRGYSLLSSRLALKASIYLNNSELYNIAKRACLLGYRNVINGKWSEYEAVARCLSLLYLKEGGDLLNMLMNILKTAHERGVRVIVNGYGVEDALYAQYQPAVLIQGDAQLIYVGPRQGKLLIAAYSREASRILVRGYGSLSGHGVTVRGISIEYTNGEANVSGGEVELKGEALISIDEDVVKPAVA</sequence>
<organism evidence="1 2">
    <name type="scientific">Caldivirga maquilingensis (strain ATCC 700844 / DSM 13496 / JCM 10307 / IC-167)</name>
    <dbReference type="NCBI Taxonomy" id="397948"/>
    <lineage>
        <taxon>Archaea</taxon>
        <taxon>Thermoproteota</taxon>
        <taxon>Thermoprotei</taxon>
        <taxon>Thermoproteales</taxon>
        <taxon>Thermoproteaceae</taxon>
        <taxon>Caldivirga</taxon>
    </lineage>
</organism>
<dbReference type="RefSeq" id="WP_012186637.1">
    <property type="nucleotide sequence ID" value="NC_009954.1"/>
</dbReference>
<reference evidence="1 2" key="1">
    <citation type="submission" date="2007-10" db="EMBL/GenBank/DDBJ databases">
        <title>Complete sequence of Caldivirga maquilingensis IC-167.</title>
        <authorList>
            <consortium name="US DOE Joint Genome Institute"/>
            <person name="Copeland A."/>
            <person name="Lucas S."/>
            <person name="Lapidus A."/>
            <person name="Barry K."/>
            <person name="Glavina del Rio T."/>
            <person name="Dalin E."/>
            <person name="Tice H."/>
            <person name="Pitluck S."/>
            <person name="Saunders E."/>
            <person name="Brettin T."/>
            <person name="Bruce D."/>
            <person name="Detter J.C."/>
            <person name="Han C."/>
            <person name="Schmutz J."/>
            <person name="Larimer F."/>
            <person name="Land M."/>
            <person name="Hauser L."/>
            <person name="Kyrpides N."/>
            <person name="Ivanova N."/>
            <person name="Biddle J.F."/>
            <person name="Zhang Z."/>
            <person name="Fitz-Gibbon S.T."/>
            <person name="Lowe T.M."/>
            <person name="Saltikov C."/>
            <person name="House C.H."/>
            <person name="Richardson P."/>
        </authorList>
    </citation>
    <scope>NUCLEOTIDE SEQUENCE [LARGE SCALE GENOMIC DNA]</scope>
    <source>
        <strain evidence="2">ATCC 700844 / DSM 13496 / JCM 10307 / IC-167</strain>
    </source>
</reference>
<dbReference type="EMBL" id="CP000852">
    <property type="protein sequence ID" value="ABW02418.1"/>
    <property type="molecule type" value="Genomic_DNA"/>
</dbReference>
<dbReference type="GeneID" id="5709948"/>
<evidence type="ECO:0008006" key="3">
    <source>
        <dbReference type="Google" id="ProtNLM"/>
    </source>
</evidence>
<protein>
    <recommendedName>
        <fullName evidence="3">D-glucuronyl C5-epimerase C-terminal domain-containing protein</fullName>
    </recommendedName>
</protein>
<dbReference type="AlphaFoldDB" id="A8M9U7"/>
<dbReference type="OrthoDB" id="376919at2157"/>
<accession>A8M9U7</accession>
<dbReference type="KEGG" id="cma:Cmaq_1595"/>
<gene>
    <name evidence="1" type="ordered locus">Cmaq_1595</name>
</gene>
<dbReference type="GO" id="GO:0005975">
    <property type="term" value="P:carbohydrate metabolic process"/>
    <property type="evidence" value="ECO:0007669"/>
    <property type="project" value="InterPro"/>
</dbReference>
<proteinExistence type="predicted"/>
<dbReference type="InterPro" id="IPR008928">
    <property type="entry name" value="6-hairpin_glycosidase_sf"/>
</dbReference>
<name>A8M9U7_CALMQ</name>
<dbReference type="Proteomes" id="UP000001137">
    <property type="component" value="Chromosome"/>
</dbReference>
<dbReference type="SUPFAM" id="SSF48208">
    <property type="entry name" value="Six-hairpin glycosidases"/>
    <property type="match status" value="1"/>
</dbReference>
<keyword evidence="2" id="KW-1185">Reference proteome</keyword>
<dbReference type="STRING" id="397948.Cmaq_1595"/>
<dbReference type="HOGENOM" id="CLU_481132_0_0_2"/>
<evidence type="ECO:0000313" key="1">
    <source>
        <dbReference type="EMBL" id="ABW02418.1"/>
    </source>
</evidence>
<evidence type="ECO:0000313" key="2">
    <source>
        <dbReference type="Proteomes" id="UP000001137"/>
    </source>
</evidence>